<keyword evidence="6 7" id="KW-0066">ATP synthesis</keyword>
<sequence length="170" mass="19994">MAQIAINYAKALYQLGITPDTMKDTRRKYRKTQELQKALLSPVIPKQQKHQIIEKIFAPSVHGFLKLLCDYQSVNLLPQIFEAYKKIYYQENDVLAAELMYVTEPSEQQVQQFKNYLRKRFQKEKVHIRKIQDPALVGGFILKAGDLEMDWSLRGRFLRLEQKLVYGNSQ</sequence>
<protein>
    <recommendedName>
        <fullName evidence="7">ATP synthase subunit delta</fullName>
    </recommendedName>
    <alternativeName>
        <fullName evidence="7">ATP synthase F(1) sector subunit delta</fullName>
    </alternativeName>
    <alternativeName>
        <fullName evidence="7">F-type ATPase subunit delta</fullName>
        <shortName evidence="7">F-ATPase subunit delta</shortName>
    </alternativeName>
</protein>
<accession>A0A1H9ZXD6</accession>
<keyword evidence="9" id="KW-1185">Reference proteome</keyword>
<keyword evidence="2 7" id="KW-0813">Transport</keyword>
<dbReference type="RefSeq" id="WP_092476735.1">
    <property type="nucleotide sequence ID" value="NZ_FOHN01000004.1"/>
</dbReference>
<keyword evidence="5 7" id="KW-0472">Membrane</keyword>
<dbReference type="NCBIfam" id="TIGR01145">
    <property type="entry name" value="ATP_synt_delta"/>
    <property type="match status" value="1"/>
</dbReference>
<evidence type="ECO:0000256" key="5">
    <source>
        <dbReference type="ARBA" id="ARBA00023136"/>
    </source>
</evidence>
<dbReference type="STRING" id="29364.SAMN04487772_104157"/>
<keyword evidence="3 7" id="KW-0375">Hydrogen ion transport</keyword>
<evidence type="ECO:0000313" key="8">
    <source>
        <dbReference type="EMBL" id="SES86467.1"/>
    </source>
</evidence>
<dbReference type="Proteomes" id="UP000199800">
    <property type="component" value="Unassembled WGS sequence"/>
</dbReference>
<dbReference type="PRINTS" id="PR00125">
    <property type="entry name" value="ATPASEDELTA"/>
</dbReference>
<comment type="similarity">
    <text evidence="7">Belongs to the ATPase delta chain family.</text>
</comment>
<dbReference type="GO" id="GO:0046933">
    <property type="term" value="F:proton-transporting ATP synthase activity, rotational mechanism"/>
    <property type="evidence" value="ECO:0007669"/>
    <property type="project" value="UniProtKB-UniRule"/>
</dbReference>
<dbReference type="InterPro" id="IPR026015">
    <property type="entry name" value="ATP_synth_OSCP/delta_N_sf"/>
</dbReference>
<dbReference type="SUPFAM" id="SSF47928">
    <property type="entry name" value="N-terminal domain of the delta subunit of the F1F0-ATP synthase"/>
    <property type="match status" value="1"/>
</dbReference>
<evidence type="ECO:0000256" key="1">
    <source>
        <dbReference type="ARBA" id="ARBA00004370"/>
    </source>
</evidence>
<evidence type="ECO:0000256" key="4">
    <source>
        <dbReference type="ARBA" id="ARBA00023065"/>
    </source>
</evidence>
<evidence type="ECO:0000313" key="9">
    <source>
        <dbReference type="Proteomes" id="UP000199800"/>
    </source>
</evidence>
<evidence type="ECO:0000256" key="2">
    <source>
        <dbReference type="ARBA" id="ARBA00022448"/>
    </source>
</evidence>
<comment type="subcellular location">
    <subcellularLocation>
        <location evidence="7">Cell membrane</location>
        <topology evidence="7">Peripheral membrane protein</topology>
    </subcellularLocation>
    <subcellularLocation>
        <location evidence="1">Membrane</location>
    </subcellularLocation>
</comment>
<dbReference type="GO" id="GO:0005886">
    <property type="term" value="C:plasma membrane"/>
    <property type="evidence" value="ECO:0007669"/>
    <property type="project" value="UniProtKB-SubCell"/>
</dbReference>
<gene>
    <name evidence="7" type="primary">atpH</name>
    <name evidence="8" type="ORF">SAMN04487772_104157</name>
</gene>
<comment type="function">
    <text evidence="7">F(1)F(0) ATP synthase produces ATP from ADP in the presence of a proton or sodium gradient. F-type ATPases consist of two structural domains, F(1) containing the extramembraneous catalytic core and F(0) containing the membrane proton channel, linked together by a central stalk and a peripheral stalk. During catalysis, ATP synthesis in the catalytic domain of F(1) is coupled via a rotary mechanism of the central stalk subunits to proton translocation.</text>
</comment>
<reference evidence="8 9" key="1">
    <citation type="submission" date="2016-10" db="EMBL/GenBank/DDBJ databases">
        <authorList>
            <person name="de Groot N.N."/>
        </authorList>
    </citation>
    <scope>NUCLEOTIDE SEQUENCE [LARGE SCALE GENOMIC DNA]</scope>
    <source>
        <strain evidence="8 9">DSM 1801</strain>
    </source>
</reference>
<dbReference type="HAMAP" id="MF_01416">
    <property type="entry name" value="ATP_synth_delta_bact"/>
    <property type="match status" value="1"/>
</dbReference>
<dbReference type="EMBL" id="FOHN01000004">
    <property type="protein sequence ID" value="SES86467.1"/>
    <property type="molecule type" value="Genomic_DNA"/>
</dbReference>
<dbReference type="PANTHER" id="PTHR11910">
    <property type="entry name" value="ATP SYNTHASE DELTA CHAIN"/>
    <property type="match status" value="1"/>
</dbReference>
<dbReference type="GO" id="GO:0045259">
    <property type="term" value="C:proton-transporting ATP synthase complex"/>
    <property type="evidence" value="ECO:0007669"/>
    <property type="project" value="UniProtKB-KW"/>
</dbReference>
<keyword evidence="7" id="KW-0139">CF(1)</keyword>
<evidence type="ECO:0000256" key="6">
    <source>
        <dbReference type="ARBA" id="ARBA00023310"/>
    </source>
</evidence>
<evidence type="ECO:0000256" key="3">
    <source>
        <dbReference type="ARBA" id="ARBA00022781"/>
    </source>
</evidence>
<keyword evidence="7" id="KW-1003">Cell membrane</keyword>
<comment type="function">
    <text evidence="7">This protein is part of the stalk that links CF(0) to CF(1). It either transmits conformational changes from CF(0) to CF(1) or is implicated in proton conduction.</text>
</comment>
<organism evidence="8 9">
    <name type="scientific">[Clostridium] polysaccharolyticum</name>
    <dbReference type="NCBI Taxonomy" id="29364"/>
    <lineage>
        <taxon>Bacteria</taxon>
        <taxon>Bacillati</taxon>
        <taxon>Bacillota</taxon>
        <taxon>Clostridia</taxon>
        <taxon>Lachnospirales</taxon>
        <taxon>Lachnospiraceae</taxon>
    </lineage>
</organism>
<name>A0A1H9ZXD6_9FIRM</name>
<dbReference type="OrthoDB" id="9802471at2"/>
<keyword evidence="4 7" id="KW-0406">Ion transport</keyword>
<dbReference type="InterPro" id="IPR000711">
    <property type="entry name" value="ATPase_OSCP/dsu"/>
</dbReference>
<evidence type="ECO:0000256" key="7">
    <source>
        <dbReference type="HAMAP-Rule" id="MF_01416"/>
    </source>
</evidence>
<proteinExistence type="inferred from homology"/>
<dbReference type="AlphaFoldDB" id="A0A1H9ZXD6"/>
<dbReference type="Gene3D" id="1.10.520.20">
    <property type="entry name" value="N-terminal domain of the delta subunit of the F1F0-ATP synthase"/>
    <property type="match status" value="1"/>
</dbReference>
<dbReference type="Pfam" id="PF00213">
    <property type="entry name" value="OSCP"/>
    <property type="match status" value="1"/>
</dbReference>